<evidence type="ECO:0000256" key="2">
    <source>
        <dbReference type="ARBA" id="ARBA00023315"/>
    </source>
</evidence>
<dbReference type="Pfam" id="PF08541">
    <property type="entry name" value="ACP_syn_III_C"/>
    <property type="match status" value="1"/>
</dbReference>
<evidence type="ECO:0000256" key="1">
    <source>
        <dbReference type="ARBA" id="ARBA00022679"/>
    </source>
</evidence>
<feature type="domain" description="Beta-ketoacyl-[acyl-carrier-protein] synthase III N-terminal" evidence="4">
    <location>
        <begin position="129"/>
        <end position="205"/>
    </location>
</feature>
<keyword evidence="1" id="KW-0808">Transferase</keyword>
<dbReference type="PANTHER" id="PTHR34069">
    <property type="entry name" value="3-OXOACYL-[ACYL-CARRIER-PROTEIN] SYNTHASE 3"/>
    <property type="match status" value="1"/>
</dbReference>
<dbReference type="Proteomes" id="UP000323632">
    <property type="component" value="Unassembled WGS sequence"/>
</dbReference>
<dbReference type="AlphaFoldDB" id="A0A5M6CHH0"/>
<dbReference type="Pfam" id="PF08545">
    <property type="entry name" value="ACP_syn_III"/>
    <property type="match status" value="1"/>
</dbReference>
<sequence length="354" mass="39490">MSIIISGTGSYIPEKVIDEKEFLDHTFYDIDKSRIDQDNERIISKFKSITGIEQRRYAEDEQQNSDLGTIAAQRALADSGVDPETLDGIIVAQNYGDVKFGNKQSDTVPSLASRIKFNLKIKNSNCVAFDIMFGCPGWVEGMIIAQQFLQNGTAKKFMVVGTETLSRVTDPHDRDSMIYADGAGATILEHVEGEGEGILSMSHQTHTYQEANYLYFGESNKEGHEPETRYIKMLGRKIYEFALINVPAAMKDCFDKTGLPIQELKKIFIHQANAKMDDAIIERFYKLYGIDTPPESIMPMTIHYLGNSSVATIPTLFDLVRKGNMEGHNLNKGDVVLFASVGAGMNINAIAYRI</sequence>
<keyword evidence="2" id="KW-0012">Acyltransferase</keyword>
<dbReference type="CDD" id="cd00830">
    <property type="entry name" value="KAS_III"/>
    <property type="match status" value="1"/>
</dbReference>
<evidence type="ECO:0000259" key="4">
    <source>
        <dbReference type="Pfam" id="PF08545"/>
    </source>
</evidence>
<evidence type="ECO:0000313" key="6">
    <source>
        <dbReference type="Proteomes" id="UP000323632"/>
    </source>
</evidence>
<name>A0A5M6CHH0_9BACT</name>
<dbReference type="EMBL" id="VWSH01000002">
    <property type="protein sequence ID" value="KAA5534658.1"/>
    <property type="molecule type" value="Genomic_DNA"/>
</dbReference>
<accession>A0A5M6CHH0</accession>
<dbReference type="PANTHER" id="PTHR34069:SF3">
    <property type="entry name" value="ACYL-COA:ACYL-COA ALKYLTRANSFERASE"/>
    <property type="match status" value="1"/>
</dbReference>
<gene>
    <name evidence="5" type="ORF">F0919_08570</name>
</gene>
<comment type="caution">
    <text evidence="5">The sequence shown here is derived from an EMBL/GenBank/DDBJ whole genome shotgun (WGS) entry which is preliminary data.</text>
</comment>
<evidence type="ECO:0000259" key="3">
    <source>
        <dbReference type="Pfam" id="PF08541"/>
    </source>
</evidence>
<reference evidence="5 6" key="1">
    <citation type="submission" date="2019-09" db="EMBL/GenBank/DDBJ databases">
        <title>Genome sequence and assembly of Taibaiella sp.</title>
        <authorList>
            <person name="Chhetri G."/>
        </authorList>
    </citation>
    <scope>NUCLEOTIDE SEQUENCE [LARGE SCALE GENOMIC DNA]</scope>
    <source>
        <strain evidence="5 6">KVB11</strain>
    </source>
</reference>
<dbReference type="RefSeq" id="WP_150032337.1">
    <property type="nucleotide sequence ID" value="NZ_VWSH01000002.1"/>
</dbReference>
<keyword evidence="6" id="KW-1185">Reference proteome</keyword>
<dbReference type="GO" id="GO:0044550">
    <property type="term" value="P:secondary metabolite biosynthetic process"/>
    <property type="evidence" value="ECO:0007669"/>
    <property type="project" value="TreeGrafter"/>
</dbReference>
<organism evidence="5 6">
    <name type="scientific">Taibaiella lutea</name>
    <dbReference type="NCBI Taxonomy" id="2608001"/>
    <lineage>
        <taxon>Bacteria</taxon>
        <taxon>Pseudomonadati</taxon>
        <taxon>Bacteroidota</taxon>
        <taxon>Chitinophagia</taxon>
        <taxon>Chitinophagales</taxon>
        <taxon>Chitinophagaceae</taxon>
        <taxon>Taibaiella</taxon>
    </lineage>
</organism>
<evidence type="ECO:0000313" key="5">
    <source>
        <dbReference type="EMBL" id="KAA5534658.1"/>
    </source>
</evidence>
<dbReference type="InterPro" id="IPR013747">
    <property type="entry name" value="ACP_syn_III_C"/>
</dbReference>
<dbReference type="InterPro" id="IPR016039">
    <property type="entry name" value="Thiolase-like"/>
</dbReference>
<dbReference type="Gene3D" id="3.40.47.10">
    <property type="match status" value="2"/>
</dbReference>
<feature type="domain" description="Beta-ketoacyl-[acyl-carrier-protein] synthase III C-terminal" evidence="3">
    <location>
        <begin position="255"/>
        <end position="354"/>
    </location>
</feature>
<dbReference type="GO" id="GO:0006633">
    <property type="term" value="P:fatty acid biosynthetic process"/>
    <property type="evidence" value="ECO:0007669"/>
    <property type="project" value="InterPro"/>
</dbReference>
<dbReference type="SUPFAM" id="SSF53901">
    <property type="entry name" value="Thiolase-like"/>
    <property type="match status" value="1"/>
</dbReference>
<dbReference type="GO" id="GO:0004315">
    <property type="term" value="F:3-oxoacyl-[acyl-carrier-protein] synthase activity"/>
    <property type="evidence" value="ECO:0007669"/>
    <property type="project" value="InterPro"/>
</dbReference>
<proteinExistence type="predicted"/>
<dbReference type="InterPro" id="IPR013751">
    <property type="entry name" value="ACP_syn_III_N"/>
</dbReference>
<protein>
    <submittedName>
        <fullName evidence="5">Ketoacyl-ACP synthase III</fullName>
    </submittedName>
</protein>